<reference evidence="1" key="1">
    <citation type="submission" date="2009-06" db="EMBL/GenBank/DDBJ databases">
        <title>Complete sequence of Dickeya dadantii Ech703.</title>
        <authorList>
            <consortium name="US DOE Joint Genome Institute"/>
            <person name="Lucas S."/>
            <person name="Copeland A."/>
            <person name="Lapidus A."/>
            <person name="Glavina del Rio T."/>
            <person name="Dalin E."/>
            <person name="Tice H."/>
            <person name="Bruce D."/>
            <person name="Goodwin L."/>
            <person name="Pitluck S."/>
            <person name="Chertkov O."/>
            <person name="Brettin T."/>
            <person name="Detter J.C."/>
            <person name="Han C."/>
            <person name="Larimer F."/>
            <person name="Land M."/>
            <person name="Hauser L."/>
            <person name="Kyrpides N."/>
            <person name="Mikhailova N."/>
            <person name="Balakrishnan V."/>
            <person name="Glasner J."/>
            <person name="Perna N.T."/>
        </authorList>
    </citation>
    <scope>NUCLEOTIDE SEQUENCE [LARGE SCALE GENOMIC DNA]</scope>
    <source>
        <strain evidence="1">Ech703</strain>
    </source>
</reference>
<organism evidence="1 2">
    <name type="scientific">Musicola paradisiaca (strain Ech703)</name>
    <name type="common">Dickeya paradisiaca</name>
    <name type="synonym">Dickeya dadantii</name>
    <dbReference type="NCBI Taxonomy" id="579405"/>
    <lineage>
        <taxon>Bacteria</taxon>
        <taxon>Pseudomonadati</taxon>
        <taxon>Pseudomonadota</taxon>
        <taxon>Gammaproteobacteria</taxon>
        <taxon>Enterobacterales</taxon>
        <taxon>Pectobacteriaceae</taxon>
        <taxon>Musicola</taxon>
    </lineage>
</organism>
<dbReference type="KEGG" id="dda:Dd703_1661"/>
<dbReference type="RefSeq" id="WP_012765275.1">
    <property type="nucleotide sequence ID" value="NC_012880.1"/>
</dbReference>
<evidence type="ECO:0000313" key="1">
    <source>
        <dbReference type="EMBL" id="ACS85458.1"/>
    </source>
</evidence>
<dbReference type="HOGENOM" id="CLU_141655_0_0_6"/>
<name>C6C3W3_MUSP7</name>
<dbReference type="Proteomes" id="UP000002734">
    <property type="component" value="Chromosome"/>
</dbReference>
<accession>C6C3W3</accession>
<proteinExistence type="predicted"/>
<dbReference type="STRING" id="579405.Dd703_1661"/>
<dbReference type="AlphaFoldDB" id="C6C3W3"/>
<sequence>MFPFNAWLRTQMDNYHHKLRYASVDFYMAELAMDREICDIGQLRNYYLTGMKMAELSQQSGDEGRYLFSLIKMHHCLITAINDANRCHLFRVQSYYFARQTLQMICNQFSVLGCWEKVSAFQQDFVQRVAFMP</sequence>
<evidence type="ECO:0000313" key="2">
    <source>
        <dbReference type="Proteomes" id="UP000002734"/>
    </source>
</evidence>
<dbReference type="EMBL" id="CP001654">
    <property type="protein sequence ID" value="ACS85458.1"/>
    <property type="molecule type" value="Genomic_DNA"/>
</dbReference>
<protein>
    <submittedName>
        <fullName evidence="1">Uncharacterized protein</fullName>
    </submittedName>
</protein>
<dbReference type="eggNOG" id="ENOG50313KJ">
    <property type="taxonomic scope" value="Bacteria"/>
</dbReference>
<keyword evidence="2" id="KW-1185">Reference proteome</keyword>
<gene>
    <name evidence="1" type="ordered locus">Dd703_1661</name>
</gene>